<comment type="caution">
    <text evidence="1">The sequence shown here is derived from an EMBL/GenBank/DDBJ whole genome shotgun (WGS) entry which is preliminary data.</text>
</comment>
<reference evidence="1" key="1">
    <citation type="submission" date="2023-01" db="EMBL/GenBank/DDBJ databases">
        <title>Colletotrichum chrysophilum M932 genome sequence.</title>
        <authorList>
            <person name="Baroncelli R."/>
        </authorList>
    </citation>
    <scope>NUCLEOTIDE SEQUENCE</scope>
    <source>
        <strain evidence="1">M932</strain>
    </source>
</reference>
<dbReference type="AlphaFoldDB" id="A0AAD9AXA1"/>
<keyword evidence="2" id="KW-1185">Reference proteome</keyword>
<protein>
    <submittedName>
        <fullName evidence="1">Uncharacterized protein</fullName>
    </submittedName>
</protein>
<organism evidence="1 2">
    <name type="scientific">Colletotrichum chrysophilum</name>
    <dbReference type="NCBI Taxonomy" id="1836956"/>
    <lineage>
        <taxon>Eukaryota</taxon>
        <taxon>Fungi</taxon>
        <taxon>Dikarya</taxon>
        <taxon>Ascomycota</taxon>
        <taxon>Pezizomycotina</taxon>
        <taxon>Sordariomycetes</taxon>
        <taxon>Hypocreomycetidae</taxon>
        <taxon>Glomerellales</taxon>
        <taxon>Glomerellaceae</taxon>
        <taxon>Colletotrichum</taxon>
        <taxon>Colletotrichum gloeosporioides species complex</taxon>
    </lineage>
</organism>
<sequence>MATENFTTKPSALVGVKPAIFVIQVTTIRTSSASQISSDVLETHRKHNWAGHQVMMIKVPDLKQLAKTQYACNMDNGSALF</sequence>
<accession>A0AAD9AXA1</accession>
<proteinExistence type="predicted"/>
<name>A0AAD9AXA1_9PEZI</name>
<evidence type="ECO:0000313" key="1">
    <source>
        <dbReference type="EMBL" id="KAK1856271.1"/>
    </source>
</evidence>
<dbReference type="Proteomes" id="UP001243330">
    <property type="component" value="Unassembled WGS sequence"/>
</dbReference>
<gene>
    <name evidence="1" type="ORF">CCHR01_01019</name>
</gene>
<evidence type="ECO:0000313" key="2">
    <source>
        <dbReference type="Proteomes" id="UP001243330"/>
    </source>
</evidence>
<dbReference type="EMBL" id="JAQOWY010000010">
    <property type="protein sequence ID" value="KAK1856271.1"/>
    <property type="molecule type" value="Genomic_DNA"/>
</dbReference>